<dbReference type="EMBL" id="AMCI01003344">
    <property type="protein sequence ID" value="EJX00497.1"/>
    <property type="molecule type" value="Genomic_DNA"/>
</dbReference>
<evidence type="ECO:0000313" key="1">
    <source>
        <dbReference type="EMBL" id="EJX00497.1"/>
    </source>
</evidence>
<name>J9FZR9_9ZZZZ</name>
<feature type="non-terminal residue" evidence="1">
    <location>
        <position position="29"/>
    </location>
</feature>
<sequence length="29" mass="3373">MRDKLGLGYLENVKINQHISKNYTLITIP</sequence>
<protein>
    <submittedName>
        <fullName evidence="1">Uncharacterized protein</fullName>
    </submittedName>
</protein>
<proteinExistence type="predicted"/>
<dbReference type="AlphaFoldDB" id="J9FZR9"/>
<reference evidence="1" key="1">
    <citation type="journal article" date="2012" name="PLoS ONE">
        <title>Gene sets for utilization of primary and secondary nutrition supplies in the distal gut of endangered iberian lynx.</title>
        <authorList>
            <person name="Alcaide M."/>
            <person name="Messina E."/>
            <person name="Richter M."/>
            <person name="Bargiela R."/>
            <person name="Peplies J."/>
            <person name="Huws S.A."/>
            <person name="Newbold C.J."/>
            <person name="Golyshin P.N."/>
            <person name="Simon M.A."/>
            <person name="Lopez G."/>
            <person name="Yakimov M.M."/>
            <person name="Ferrer M."/>
        </authorList>
    </citation>
    <scope>NUCLEOTIDE SEQUENCE</scope>
</reference>
<accession>J9FZR9</accession>
<comment type="caution">
    <text evidence="1">The sequence shown here is derived from an EMBL/GenBank/DDBJ whole genome shotgun (WGS) entry which is preliminary data.</text>
</comment>
<organism evidence="1">
    <name type="scientific">gut metagenome</name>
    <dbReference type="NCBI Taxonomy" id="749906"/>
    <lineage>
        <taxon>unclassified sequences</taxon>
        <taxon>metagenomes</taxon>
        <taxon>organismal metagenomes</taxon>
    </lineage>
</organism>
<gene>
    <name evidence="1" type="ORF">EVA_11395</name>
</gene>